<dbReference type="InterPro" id="IPR017853">
    <property type="entry name" value="GH"/>
</dbReference>
<name>A0A081BK94_9LACO</name>
<dbReference type="PROSITE" id="PS51904">
    <property type="entry name" value="GLYCOSYL_HYDROL_F25_2"/>
    <property type="match status" value="1"/>
</dbReference>
<dbReference type="GO" id="GO:0016052">
    <property type="term" value="P:carbohydrate catabolic process"/>
    <property type="evidence" value="ECO:0007669"/>
    <property type="project" value="TreeGrafter"/>
</dbReference>
<organism evidence="3 4">
    <name type="scientific">Secundilactobacillus oryzae JCM 18671</name>
    <dbReference type="NCBI Taxonomy" id="1291743"/>
    <lineage>
        <taxon>Bacteria</taxon>
        <taxon>Bacillati</taxon>
        <taxon>Bacillota</taxon>
        <taxon>Bacilli</taxon>
        <taxon>Lactobacillales</taxon>
        <taxon>Lactobacillaceae</taxon>
        <taxon>Secundilactobacillus</taxon>
    </lineage>
</organism>
<dbReference type="GO" id="GO:0009253">
    <property type="term" value="P:peptidoglycan catabolic process"/>
    <property type="evidence" value="ECO:0007669"/>
    <property type="project" value="InterPro"/>
</dbReference>
<dbReference type="Pfam" id="PF01183">
    <property type="entry name" value="Glyco_hydro_25"/>
    <property type="match status" value="1"/>
</dbReference>
<feature type="transmembrane region" description="Helical" evidence="2">
    <location>
        <begin position="23"/>
        <end position="41"/>
    </location>
</feature>
<dbReference type="PANTHER" id="PTHR34135">
    <property type="entry name" value="LYSOZYME"/>
    <property type="match status" value="1"/>
</dbReference>
<dbReference type="eggNOG" id="COG3757">
    <property type="taxonomic scope" value="Bacteria"/>
</dbReference>
<dbReference type="InterPro" id="IPR002053">
    <property type="entry name" value="Glyco_hydro_25"/>
</dbReference>
<protein>
    <submittedName>
        <fullName evidence="3">Lyzozyme M1 (1,4-beta-N-acetylmuramidase)</fullName>
    </submittedName>
</protein>
<dbReference type="Gene3D" id="3.20.20.80">
    <property type="entry name" value="Glycosidases"/>
    <property type="match status" value="1"/>
</dbReference>
<keyword evidence="2" id="KW-0472">Membrane</keyword>
<dbReference type="EMBL" id="BBJM01000031">
    <property type="protein sequence ID" value="GAK48462.1"/>
    <property type="molecule type" value="Genomic_DNA"/>
</dbReference>
<keyword evidence="2" id="KW-0812">Transmembrane</keyword>
<reference evidence="3" key="1">
    <citation type="journal article" date="2014" name="Genome Announc.">
        <title>Draft Genome Sequence of Lactobacillus oryzae Strain SG293T.</title>
        <authorList>
            <person name="Tanizawa Y."/>
            <person name="Fujisawa T."/>
            <person name="Mochizuki T."/>
            <person name="Kaminuma E."/>
            <person name="Nakamura Y."/>
            <person name="Tohno M."/>
        </authorList>
    </citation>
    <scope>NUCLEOTIDE SEQUENCE [LARGE SCALE GENOMIC DNA]</scope>
    <source>
        <strain evidence="3">SG293</strain>
    </source>
</reference>
<sequence>MSKNVEPIYETTFRKRNFRRGKIVGGIIVLVLLVTLGWWFIQDRQNQQLSHYPVKGVSLSQDDGYIDFHSLQKTGIQFTYLRASSGASYIDDRFANFYGQAQGTDLKIGVYHMYSFSSSAQSQYMNFKQAVKTDGGQLPIAIQIAFYDNYSAKTINVASQQAKLKKLVNLIETHYQRPVIVWTSNSVWNQFVKGSLPKQQRWIANGELKRHGSQVAFVEYDPDAKIKLSGSSQTVSRSVYTGNKRQWQTYVNQLSN</sequence>
<evidence type="ECO:0000313" key="3">
    <source>
        <dbReference type="EMBL" id="GAK48462.1"/>
    </source>
</evidence>
<gene>
    <name evidence="3" type="ORF">LOSG293_310130</name>
</gene>
<keyword evidence="2" id="KW-1133">Transmembrane helix</keyword>
<dbReference type="STRING" id="1291743.LOSG293_310130"/>
<dbReference type="Proteomes" id="UP000028700">
    <property type="component" value="Unassembled WGS sequence"/>
</dbReference>
<keyword evidence="4" id="KW-1185">Reference proteome</keyword>
<evidence type="ECO:0000256" key="2">
    <source>
        <dbReference type="SAM" id="Phobius"/>
    </source>
</evidence>
<comment type="caution">
    <text evidence="3">The sequence shown here is derived from an EMBL/GenBank/DDBJ whole genome shotgun (WGS) entry which is preliminary data.</text>
</comment>
<comment type="similarity">
    <text evidence="1">Belongs to the glycosyl hydrolase 25 family.</text>
</comment>
<evidence type="ECO:0000256" key="1">
    <source>
        <dbReference type="ARBA" id="ARBA00010646"/>
    </source>
</evidence>
<dbReference type="AlphaFoldDB" id="A0A081BK94"/>
<dbReference type="OrthoDB" id="2151413at2"/>
<evidence type="ECO:0000313" key="4">
    <source>
        <dbReference type="Proteomes" id="UP000028700"/>
    </source>
</evidence>
<dbReference type="GO" id="GO:0016998">
    <property type="term" value="P:cell wall macromolecule catabolic process"/>
    <property type="evidence" value="ECO:0007669"/>
    <property type="project" value="InterPro"/>
</dbReference>
<accession>A0A081BK94</accession>
<dbReference type="PANTHER" id="PTHR34135:SF2">
    <property type="entry name" value="LYSOZYME"/>
    <property type="match status" value="1"/>
</dbReference>
<proteinExistence type="inferred from homology"/>
<dbReference type="GO" id="GO:0003796">
    <property type="term" value="F:lysozyme activity"/>
    <property type="evidence" value="ECO:0007669"/>
    <property type="project" value="InterPro"/>
</dbReference>
<dbReference type="SUPFAM" id="SSF51445">
    <property type="entry name" value="(Trans)glycosidases"/>
    <property type="match status" value="1"/>
</dbReference>
<dbReference type="RefSeq" id="WP_034529071.1">
    <property type="nucleotide sequence ID" value="NZ_BBAZ01000030.1"/>
</dbReference>